<dbReference type="RefSeq" id="WP_222200078.1">
    <property type="nucleotide sequence ID" value="NZ_JAIMFO010000010.1"/>
</dbReference>
<sequence length="118" mass="13748">MGMAFDRALPQAIAYGLSPEVYWYGDPWLFAAYREAARIQGEKEAWDRWAMGMYVYDAICRTSPLLQAFSKSRRAKEWVDKPYEISSRETPAAGRQEDEQADHQRMIDWMLLHGPVKN</sequence>
<gene>
    <name evidence="1" type="ORF">K6V98_08345</name>
</gene>
<protein>
    <submittedName>
        <fullName evidence="1">Uncharacterized protein</fullName>
    </submittedName>
</protein>
<evidence type="ECO:0000313" key="1">
    <source>
        <dbReference type="EMBL" id="MBY4798354.1"/>
    </source>
</evidence>
<dbReference type="EMBL" id="JAIMFO010000010">
    <property type="protein sequence ID" value="MBY4798354.1"/>
    <property type="molecule type" value="Genomic_DNA"/>
</dbReference>
<proteinExistence type="predicted"/>
<dbReference type="Proteomes" id="UP000700908">
    <property type="component" value="Unassembled WGS sequence"/>
</dbReference>
<reference evidence="1 2" key="1">
    <citation type="submission" date="2021-08" db="EMBL/GenBank/DDBJ databases">
        <title>Collinsella faecalis sp. nov. isolated from swine faeces.</title>
        <authorList>
            <person name="Oh B.S."/>
            <person name="Lee J.H."/>
        </authorList>
    </citation>
    <scope>NUCLEOTIDE SEQUENCE [LARGE SCALE GENOMIC DNA]</scope>
    <source>
        <strain evidence="1 2">AGMB00827</strain>
    </source>
</reference>
<accession>A0ABS7MLV7</accession>
<keyword evidence="2" id="KW-1185">Reference proteome</keyword>
<comment type="caution">
    <text evidence="1">The sequence shown here is derived from an EMBL/GenBank/DDBJ whole genome shotgun (WGS) entry which is preliminary data.</text>
</comment>
<organism evidence="1 2">
    <name type="scientific">Collinsella ureilytica</name>
    <dbReference type="NCBI Taxonomy" id="2869515"/>
    <lineage>
        <taxon>Bacteria</taxon>
        <taxon>Bacillati</taxon>
        <taxon>Actinomycetota</taxon>
        <taxon>Coriobacteriia</taxon>
        <taxon>Coriobacteriales</taxon>
        <taxon>Coriobacteriaceae</taxon>
        <taxon>Collinsella</taxon>
    </lineage>
</organism>
<name>A0ABS7MLV7_9ACTN</name>
<evidence type="ECO:0000313" key="2">
    <source>
        <dbReference type="Proteomes" id="UP000700908"/>
    </source>
</evidence>